<keyword evidence="4" id="KW-0862">Zinc</keyword>
<accession>A0A382DN08</accession>
<proteinExistence type="inferred from homology"/>
<dbReference type="PANTHER" id="PTHR43350:SF19">
    <property type="entry name" value="D-GULOSIDE 3-DEHYDROGENASE"/>
    <property type="match status" value="1"/>
</dbReference>
<comment type="cofactor">
    <cofactor evidence="1">
        <name>Zn(2+)</name>
        <dbReference type="ChEBI" id="CHEBI:29105"/>
    </cofactor>
</comment>
<feature type="non-terminal residue" evidence="7">
    <location>
        <position position="1"/>
    </location>
</feature>
<protein>
    <recommendedName>
        <fullName evidence="6">Alcohol dehydrogenase-like C-terminal domain-containing protein</fullName>
    </recommendedName>
</protein>
<keyword evidence="3" id="KW-0479">Metal-binding</keyword>
<evidence type="ECO:0000313" key="7">
    <source>
        <dbReference type="EMBL" id="SVB39374.1"/>
    </source>
</evidence>
<feature type="domain" description="Alcohol dehydrogenase-like C-terminal" evidence="6">
    <location>
        <begin position="3"/>
        <end position="93"/>
    </location>
</feature>
<name>A0A382DN08_9ZZZZ</name>
<organism evidence="7">
    <name type="scientific">marine metagenome</name>
    <dbReference type="NCBI Taxonomy" id="408172"/>
    <lineage>
        <taxon>unclassified sequences</taxon>
        <taxon>metagenomes</taxon>
        <taxon>ecological metagenomes</taxon>
    </lineage>
</organism>
<dbReference type="SUPFAM" id="SSF51735">
    <property type="entry name" value="NAD(P)-binding Rossmann-fold domains"/>
    <property type="match status" value="1"/>
</dbReference>
<dbReference type="EMBL" id="UINC01040045">
    <property type="protein sequence ID" value="SVB39374.1"/>
    <property type="molecule type" value="Genomic_DNA"/>
</dbReference>
<evidence type="ECO:0000259" key="6">
    <source>
        <dbReference type="Pfam" id="PF00107"/>
    </source>
</evidence>
<dbReference type="PANTHER" id="PTHR43350">
    <property type="entry name" value="NAD-DEPENDENT ALCOHOL DEHYDROGENASE"/>
    <property type="match status" value="1"/>
</dbReference>
<dbReference type="InterPro" id="IPR036291">
    <property type="entry name" value="NAD(P)-bd_dom_sf"/>
</dbReference>
<dbReference type="AlphaFoldDB" id="A0A382DN08"/>
<evidence type="ECO:0000256" key="2">
    <source>
        <dbReference type="ARBA" id="ARBA00008072"/>
    </source>
</evidence>
<dbReference type="InterPro" id="IPR013149">
    <property type="entry name" value="ADH-like_C"/>
</dbReference>
<evidence type="ECO:0000256" key="1">
    <source>
        <dbReference type="ARBA" id="ARBA00001947"/>
    </source>
</evidence>
<comment type="similarity">
    <text evidence="2">Belongs to the zinc-containing alcohol dehydrogenase family.</text>
</comment>
<evidence type="ECO:0000256" key="5">
    <source>
        <dbReference type="ARBA" id="ARBA00023002"/>
    </source>
</evidence>
<dbReference type="GO" id="GO:0046872">
    <property type="term" value="F:metal ion binding"/>
    <property type="evidence" value="ECO:0007669"/>
    <property type="project" value="UniProtKB-KW"/>
</dbReference>
<reference evidence="7" key="1">
    <citation type="submission" date="2018-05" db="EMBL/GenBank/DDBJ databases">
        <authorList>
            <person name="Lanie J.A."/>
            <person name="Ng W.-L."/>
            <person name="Kazmierczak K.M."/>
            <person name="Andrzejewski T.M."/>
            <person name="Davidsen T.M."/>
            <person name="Wayne K.J."/>
            <person name="Tettelin H."/>
            <person name="Glass J.I."/>
            <person name="Rusch D."/>
            <person name="Podicherti R."/>
            <person name="Tsui H.-C.T."/>
            <person name="Winkler M.E."/>
        </authorList>
    </citation>
    <scope>NUCLEOTIDE SEQUENCE</scope>
</reference>
<dbReference type="GO" id="GO:0016491">
    <property type="term" value="F:oxidoreductase activity"/>
    <property type="evidence" value="ECO:0007669"/>
    <property type="project" value="UniProtKB-KW"/>
</dbReference>
<dbReference type="Gene3D" id="3.90.180.10">
    <property type="entry name" value="Medium-chain alcohol dehydrogenases, catalytic domain"/>
    <property type="match status" value="1"/>
</dbReference>
<dbReference type="Pfam" id="PF00107">
    <property type="entry name" value="ADH_zinc_N"/>
    <property type="match status" value="1"/>
</dbReference>
<keyword evidence="5" id="KW-0560">Oxidoreductase</keyword>
<evidence type="ECO:0000256" key="3">
    <source>
        <dbReference type="ARBA" id="ARBA00022723"/>
    </source>
</evidence>
<dbReference type="Gene3D" id="3.40.50.720">
    <property type="entry name" value="NAD(P)-binding Rossmann-like Domain"/>
    <property type="match status" value="1"/>
</dbReference>
<sequence>SFVAAVDPIEKRRQAAISAGVDIALDPTSVDIAEELKAATNGQGIDVAIETSAAYEALDQAIRGLAWGGNVAVVGWMKECKGGLDLGAVAHFNIPNLIFARSCSDPNRDHPRWDWDRIQKICWQWLSEGRFQCEDIVSPVVPFLESPKAYEEMDFHPEKSIKLGVSFG</sequence>
<gene>
    <name evidence="7" type="ORF">METZ01_LOCUS192228</name>
</gene>
<evidence type="ECO:0000256" key="4">
    <source>
        <dbReference type="ARBA" id="ARBA00022833"/>
    </source>
</evidence>